<evidence type="ECO:0000313" key="9">
    <source>
        <dbReference type="Proteomes" id="UP000694388"/>
    </source>
</evidence>
<keyword evidence="1" id="KW-0479">Metal-binding</keyword>
<dbReference type="AlphaFoldDB" id="A0A8C4QYM9"/>
<evidence type="ECO:0000256" key="1">
    <source>
        <dbReference type="ARBA" id="ARBA00022723"/>
    </source>
</evidence>
<keyword evidence="3" id="KW-0862">Zinc</keyword>
<evidence type="ECO:0000259" key="7">
    <source>
        <dbReference type="PROSITE" id="PS50950"/>
    </source>
</evidence>
<keyword evidence="4 5" id="KW-0238">DNA-binding</keyword>
<dbReference type="GO" id="GO:0003677">
    <property type="term" value="F:DNA binding"/>
    <property type="evidence" value="ECO:0007669"/>
    <property type="project" value="UniProtKB-UniRule"/>
</dbReference>
<dbReference type="OMA" id="DEIANTH"/>
<feature type="compositionally biased region" description="Basic residues" evidence="6">
    <location>
        <begin position="84"/>
        <end position="95"/>
    </location>
</feature>
<dbReference type="Proteomes" id="UP000694388">
    <property type="component" value="Unplaced"/>
</dbReference>
<keyword evidence="9" id="KW-1185">Reference proteome</keyword>
<feature type="region of interest" description="Disordered" evidence="6">
    <location>
        <begin position="81"/>
        <end position="123"/>
    </location>
</feature>
<name>A0A8C4QYM9_EPTBU</name>
<evidence type="ECO:0000256" key="3">
    <source>
        <dbReference type="ARBA" id="ARBA00022833"/>
    </source>
</evidence>
<reference evidence="8" key="2">
    <citation type="submission" date="2025-09" db="UniProtKB">
        <authorList>
            <consortium name="Ensembl"/>
        </authorList>
    </citation>
    <scope>IDENTIFICATION</scope>
</reference>
<accession>A0A8C4QYM9</accession>
<dbReference type="InterPro" id="IPR026521">
    <property type="entry name" value="THAP2"/>
</dbReference>
<reference evidence="8" key="1">
    <citation type="submission" date="2025-08" db="UniProtKB">
        <authorList>
            <consortium name="Ensembl"/>
        </authorList>
    </citation>
    <scope>IDENTIFICATION</scope>
</reference>
<dbReference type="InterPro" id="IPR006612">
    <property type="entry name" value="THAP_Znf"/>
</dbReference>
<dbReference type="GeneTree" id="ENSGT00940000166194"/>
<dbReference type="PANTHER" id="PTHR47696">
    <property type="entry name" value="THAP DOMAIN-CONTAINING PROTEIN 2"/>
    <property type="match status" value="1"/>
</dbReference>
<evidence type="ECO:0000256" key="4">
    <source>
        <dbReference type="ARBA" id="ARBA00023125"/>
    </source>
</evidence>
<dbReference type="PANTHER" id="PTHR47696:SF2">
    <property type="entry name" value="PROVISIONAL ORTHOLOG OF THAP DOMAIN CONTAINING 1"/>
    <property type="match status" value="1"/>
</dbReference>
<evidence type="ECO:0000256" key="6">
    <source>
        <dbReference type="SAM" id="MobiDB-lite"/>
    </source>
</evidence>
<protein>
    <recommendedName>
        <fullName evidence="7">THAP-type domain-containing protein</fullName>
    </recommendedName>
</protein>
<feature type="domain" description="THAP-type" evidence="7">
    <location>
        <begin position="2"/>
        <end position="79"/>
    </location>
</feature>
<evidence type="ECO:0000313" key="8">
    <source>
        <dbReference type="Ensembl" id="ENSEBUP00000022174.1"/>
    </source>
</evidence>
<organism evidence="8 9">
    <name type="scientific">Eptatretus burgeri</name>
    <name type="common">Inshore hagfish</name>
    <dbReference type="NCBI Taxonomy" id="7764"/>
    <lineage>
        <taxon>Eukaryota</taxon>
        <taxon>Metazoa</taxon>
        <taxon>Chordata</taxon>
        <taxon>Craniata</taxon>
        <taxon>Vertebrata</taxon>
        <taxon>Cyclostomata</taxon>
        <taxon>Myxini</taxon>
        <taxon>Myxiniformes</taxon>
        <taxon>Myxinidae</taxon>
        <taxon>Eptatretinae</taxon>
        <taxon>Eptatretus</taxon>
    </lineage>
</organism>
<dbReference type="SMART" id="SM00980">
    <property type="entry name" value="THAP"/>
    <property type="match status" value="1"/>
</dbReference>
<dbReference type="Pfam" id="PF05485">
    <property type="entry name" value="THAP"/>
    <property type="match status" value="1"/>
</dbReference>
<keyword evidence="2 5" id="KW-0863">Zinc-finger</keyword>
<dbReference type="GO" id="GO:0008270">
    <property type="term" value="F:zinc ion binding"/>
    <property type="evidence" value="ECO:0007669"/>
    <property type="project" value="UniProtKB-KW"/>
</dbReference>
<feature type="compositionally biased region" description="Low complexity" evidence="6">
    <location>
        <begin position="109"/>
        <end position="123"/>
    </location>
</feature>
<sequence>AMPSCAAIGCSNPPYSLICGYSFPHCGPEKLRRWVVNMKRDKWTPTARSHLCSLHFEKQYFIRTGQKVRLRTDAEPTVFNFPKHLQKKTTKRKPPAPRGTGDMTYSPPAVESQASQQEVQEIQQSSFGDHSYAAMESPRRVKRNFDETIAELETCKKKLKVSSLKSVIDYLHDQNLISTNLHDDHDYADVPNFEQVSEYKEAAINYIAGFVVKIMKCNVNCMV</sequence>
<evidence type="ECO:0000256" key="2">
    <source>
        <dbReference type="ARBA" id="ARBA00022771"/>
    </source>
</evidence>
<proteinExistence type="predicted"/>
<dbReference type="SMART" id="SM00692">
    <property type="entry name" value="DM3"/>
    <property type="match status" value="1"/>
</dbReference>
<dbReference type="Ensembl" id="ENSEBUT00000022750.1">
    <property type="protein sequence ID" value="ENSEBUP00000022174.1"/>
    <property type="gene ID" value="ENSEBUG00000013667.1"/>
</dbReference>
<evidence type="ECO:0000256" key="5">
    <source>
        <dbReference type="PROSITE-ProRule" id="PRU00309"/>
    </source>
</evidence>
<dbReference type="SUPFAM" id="SSF57716">
    <property type="entry name" value="Glucocorticoid receptor-like (DNA-binding domain)"/>
    <property type="match status" value="1"/>
</dbReference>
<dbReference type="PROSITE" id="PS50950">
    <property type="entry name" value="ZF_THAP"/>
    <property type="match status" value="1"/>
</dbReference>